<name>A0A166FRQ5_9AGAM</name>
<accession>A0A166FRQ5</accession>
<feature type="transmembrane region" description="Helical" evidence="2">
    <location>
        <begin position="159"/>
        <end position="185"/>
    </location>
</feature>
<feature type="transmembrane region" description="Helical" evidence="2">
    <location>
        <begin position="449"/>
        <end position="468"/>
    </location>
</feature>
<feature type="compositionally biased region" description="Pro residues" evidence="1">
    <location>
        <begin position="259"/>
        <end position="274"/>
    </location>
</feature>
<feature type="region of interest" description="Disordered" evidence="1">
    <location>
        <begin position="255"/>
        <end position="311"/>
    </location>
</feature>
<feature type="transmembrane region" description="Helical" evidence="2">
    <location>
        <begin position="417"/>
        <end position="437"/>
    </location>
</feature>
<keyword evidence="2" id="KW-1133">Transmembrane helix</keyword>
<evidence type="ECO:0000313" key="3">
    <source>
        <dbReference type="EMBL" id="KZP17087.1"/>
    </source>
</evidence>
<feature type="transmembrane region" description="Helical" evidence="2">
    <location>
        <begin position="73"/>
        <end position="96"/>
    </location>
</feature>
<evidence type="ECO:0000313" key="5">
    <source>
        <dbReference type="Proteomes" id="UP000076532"/>
    </source>
</evidence>
<dbReference type="AlphaFoldDB" id="A0A166FRQ5"/>
<evidence type="ECO:0000256" key="2">
    <source>
        <dbReference type="SAM" id="Phobius"/>
    </source>
</evidence>
<evidence type="ECO:0000256" key="1">
    <source>
        <dbReference type="SAM" id="MobiDB-lite"/>
    </source>
</evidence>
<feature type="region of interest" description="Disordered" evidence="1">
    <location>
        <begin position="196"/>
        <end position="216"/>
    </location>
</feature>
<reference evidence="3 5" key="1">
    <citation type="journal article" date="2016" name="Mol. Biol. Evol.">
        <title>Comparative Genomics of Early-Diverging Mushroom-Forming Fungi Provides Insights into the Origins of Lignocellulose Decay Capabilities.</title>
        <authorList>
            <person name="Nagy L.G."/>
            <person name="Riley R."/>
            <person name="Tritt A."/>
            <person name="Adam C."/>
            <person name="Daum C."/>
            <person name="Floudas D."/>
            <person name="Sun H."/>
            <person name="Yadav J.S."/>
            <person name="Pangilinan J."/>
            <person name="Larsson K.H."/>
            <person name="Matsuura K."/>
            <person name="Barry K."/>
            <person name="Labutti K."/>
            <person name="Kuo R."/>
            <person name="Ohm R.A."/>
            <person name="Bhattacharya S.S."/>
            <person name="Shirouzu T."/>
            <person name="Yoshinaga Y."/>
            <person name="Martin F.M."/>
            <person name="Grigoriev I.V."/>
            <person name="Hibbett D.S."/>
        </authorList>
    </citation>
    <scope>NUCLEOTIDE SEQUENCE [LARGE SCALE GENOMIC DNA]</scope>
    <source>
        <strain evidence="3 5">CBS 109695</strain>
    </source>
</reference>
<dbReference type="EMBL" id="KV417586">
    <property type="protein sequence ID" value="KZP17087.1"/>
    <property type="molecule type" value="Genomic_DNA"/>
</dbReference>
<feature type="compositionally biased region" description="Low complexity" evidence="1">
    <location>
        <begin position="280"/>
        <end position="290"/>
    </location>
</feature>
<keyword evidence="5" id="KW-1185">Reference proteome</keyword>
<feature type="transmembrane region" description="Helical" evidence="2">
    <location>
        <begin position="117"/>
        <end position="139"/>
    </location>
</feature>
<keyword evidence="2" id="KW-0812">Transmembrane</keyword>
<feature type="compositionally biased region" description="Low complexity" evidence="1">
    <location>
        <begin position="196"/>
        <end position="208"/>
    </location>
</feature>
<dbReference type="EMBL" id="KV417510">
    <property type="protein sequence ID" value="KZP27063.1"/>
    <property type="molecule type" value="Genomic_DNA"/>
</dbReference>
<feature type="compositionally biased region" description="Polar residues" evidence="1">
    <location>
        <begin position="291"/>
        <end position="311"/>
    </location>
</feature>
<evidence type="ECO:0000313" key="4">
    <source>
        <dbReference type="EMBL" id="KZP27063.1"/>
    </source>
</evidence>
<dbReference type="Proteomes" id="UP000076532">
    <property type="component" value="Unassembled WGS sequence"/>
</dbReference>
<feature type="transmembrane region" description="Helical" evidence="2">
    <location>
        <begin position="6"/>
        <end position="28"/>
    </location>
</feature>
<proteinExistence type="predicted"/>
<organism evidence="3 5">
    <name type="scientific">Athelia psychrophila</name>
    <dbReference type="NCBI Taxonomy" id="1759441"/>
    <lineage>
        <taxon>Eukaryota</taxon>
        <taxon>Fungi</taxon>
        <taxon>Dikarya</taxon>
        <taxon>Basidiomycota</taxon>
        <taxon>Agaricomycotina</taxon>
        <taxon>Agaricomycetes</taxon>
        <taxon>Agaricomycetidae</taxon>
        <taxon>Atheliales</taxon>
        <taxon>Atheliaceae</taxon>
        <taxon>Athelia</taxon>
    </lineage>
</organism>
<feature type="transmembrane region" description="Helical" evidence="2">
    <location>
        <begin position="35"/>
        <end position="61"/>
    </location>
</feature>
<gene>
    <name evidence="4" type="ORF">FIBSPDRAFT_781167</name>
    <name evidence="3" type="ORF">FIBSPDRAFT_793513</name>
</gene>
<sequence>MLPFALKAVWFALCALGTVTSWFVLWFLGKATNTYWLPILYCVGLTILEGIFCLGMIYHMYPYPMPRSFCLAQIFTISFSALLLTGVCIIVILAVFTTVIWPSSFNASPQSALRWKWGYLMPLIVIPVAFASAQLALVIKYDAYSPSDNIHCDVTGPHIWLALLGYAGMPALESLPCFVISLIVICRLRTMYRSHQQTGQSQTHSAATTERRPTSSIYSTSHVYRLPLDFDLKAPNLTPPSPAVMSTHSSVFAKVGRAPPSPQFRPAVSPPPPSLRYSRRSNSLSQSPLRYNSQSPSPEWGPGSSQGVSYSPWSGVESFELQPKSAMDAMDGISVFDAYDGTAALPHHWLGAGALVSVPHAEMVRGDWNQEEEDGEETDDDDIDIKQEPIGGNWDEFSQHQARPDAQASFMSLTWRLVLFFIFFFLVQILLTLSTIIDVSRGSHMLTPFGTQHVALLLAAWGPSVAFAHAPGIRKRLVGFFWRSRITIE</sequence>
<dbReference type="OrthoDB" id="3256745at2759"/>
<protein>
    <submittedName>
        <fullName evidence="3">Uncharacterized protein</fullName>
    </submittedName>
</protein>
<keyword evidence="2" id="KW-0472">Membrane</keyword>